<protein>
    <recommendedName>
        <fullName evidence="4">PGG domain-containing protein</fullName>
    </recommendedName>
</protein>
<dbReference type="EMBL" id="JANQDX010000009">
    <property type="protein sequence ID" value="KAL0919845.1"/>
    <property type="molecule type" value="Genomic_DNA"/>
</dbReference>
<dbReference type="Proteomes" id="UP001552299">
    <property type="component" value="Unassembled WGS sequence"/>
</dbReference>
<organism evidence="2 3">
    <name type="scientific">Dendrobium thyrsiflorum</name>
    <name type="common">Pinecone-like raceme dendrobium</name>
    <name type="synonym">Orchid</name>
    <dbReference type="NCBI Taxonomy" id="117978"/>
    <lineage>
        <taxon>Eukaryota</taxon>
        <taxon>Viridiplantae</taxon>
        <taxon>Streptophyta</taxon>
        <taxon>Embryophyta</taxon>
        <taxon>Tracheophyta</taxon>
        <taxon>Spermatophyta</taxon>
        <taxon>Magnoliopsida</taxon>
        <taxon>Liliopsida</taxon>
        <taxon>Asparagales</taxon>
        <taxon>Orchidaceae</taxon>
        <taxon>Epidendroideae</taxon>
        <taxon>Malaxideae</taxon>
        <taxon>Dendrobiinae</taxon>
        <taxon>Dendrobium</taxon>
    </lineage>
</organism>
<evidence type="ECO:0000313" key="3">
    <source>
        <dbReference type="Proteomes" id="UP001552299"/>
    </source>
</evidence>
<keyword evidence="3" id="KW-1185">Reference proteome</keyword>
<feature type="transmembrane region" description="Helical" evidence="1">
    <location>
        <begin position="57"/>
        <end position="83"/>
    </location>
</feature>
<keyword evidence="1" id="KW-0812">Transmembrane</keyword>
<keyword evidence="1" id="KW-0472">Membrane</keyword>
<comment type="caution">
    <text evidence="2">The sequence shown here is derived from an EMBL/GenBank/DDBJ whole genome shotgun (WGS) entry which is preliminary data.</text>
</comment>
<keyword evidence="1" id="KW-1133">Transmembrane helix</keyword>
<evidence type="ECO:0008006" key="4">
    <source>
        <dbReference type="Google" id="ProtNLM"/>
    </source>
</evidence>
<evidence type="ECO:0000313" key="2">
    <source>
        <dbReference type="EMBL" id="KAL0919845.1"/>
    </source>
</evidence>
<name>A0ABD0V4J2_DENTH</name>
<sequence length="89" mass="9974">MYSYLHSPLLHKKIWRPASSSTANAAAAAVTEEVAWNGNSHYNWNKFCYLTTNFCGIVIATNAISTMAATIYFAMVVLSIVIIHRRSQY</sequence>
<proteinExistence type="predicted"/>
<dbReference type="AlphaFoldDB" id="A0ABD0V4J2"/>
<reference evidence="2 3" key="1">
    <citation type="journal article" date="2024" name="Plant Biotechnol. J.">
        <title>Dendrobium thyrsiflorum genome and its molecular insights into genes involved in important horticultural traits.</title>
        <authorList>
            <person name="Chen B."/>
            <person name="Wang J.Y."/>
            <person name="Zheng P.J."/>
            <person name="Li K.L."/>
            <person name="Liang Y.M."/>
            <person name="Chen X.F."/>
            <person name="Zhang C."/>
            <person name="Zhao X."/>
            <person name="He X."/>
            <person name="Zhang G.Q."/>
            <person name="Liu Z.J."/>
            <person name="Xu Q."/>
        </authorList>
    </citation>
    <scope>NUCLEOTIDE SEQUENCE [LARGE SCALE GENOMIC DNA]</scope>
    <source>
        <strain evidence="2">GZMU011</strain>
    </source>
</reference>
<accession>A0ABD0V4J2</accession>
<evidence type="ECO:0000256" key="1">
    <source>
        <dbReference type="SAM" id="Phobius"/>
    </source>
</evidence>
<gene>
    <name evidence="2" type="ORF">M5K25_011969</name>
</gene>